<evidence type="ECO:0000256" key="6">
    <source>
        <dbReference type="SAM" id="Phobius"/>
    </source>
</evidence>
<feature type="transmembrane region" description="Helical" evidence="6">
    <location>
        <begin position="362"/>
        <end position="383"/>
    </location>
</feature>
<proteinExistence type="predicted"/>
<feature type="transmembrane region" description="Helical" evidence="6">
    <location>
        <begin position="320"/>
        <end position="342"/>
    </location>
</feature>
<dbReference type="AlphaFoldDB" id="A0A2Z4BVJ2"/>
<dbReference type="GO" id="GO:0005886">
    <property type="term" value="C:plasma membrane"/>
    <property type="evidence" value="ECO:0007669"/>
    <property type="project" value="UniProtKB-SubCell"/>
</dbReference>
<feature type="transmembrane region" description="Helical" evidence="6">
    <location>
        <begin position="136"/>
        <end position="158"/>
    </location>
</feature>
<organism evidence="7">
    <name type="scientific">Citrobacter gillenii</name>
    <dbReference type="NCBI Taxonomy" id="67828"/>
    <lineage>
        <taxon>Bacteria</taxon>
        <taxon>Pseudomonadati</taxon>
        <taxon>Pseudomonadota</taxon>
        <taxon>Gammaproteobacteria</taxon>
        <taxon>Enterobacterales</taxon>
        <taxon>Enterobacteriaceae</taxon>
        <taxon>Citrobacter</taxon>
        <taxon>Citrobacter freundii complex</taxon>
    </lineage>
</organism>
<comment type="subcellular location">
    <subcellularLocation>
        <location evidence="1">Cell membrane</location>
        <topology evidence="1">Multi-pass membrane protein</topology>
    </subcellularLocation>
</comment>
<dbReference type="InterPro" id="IPR048122">
    <property type="entry name" value="WZX-like"/>
</dbReference>
<evidence type="ECO:0000256" key="2">
    <source>
        <dbReference type="ARBA" id="ARBA00022475"/>
    </source>
</evidence>
<reference evidence="7" key="1">
    <citation type="submission" date="2018-05" db="EMBL/GenBank/DDBJ databases">
        <authorList>
            <person name="Lanie J.A."/>
            <person name="Ng W.-L."/>
            <person name="Kazmierczak K.M."/>
            <person name="Andrzejewski T.M."/>
            <person name="Davidsen T.M."/>
            <person name="Wayne K.J."/>
            <person name="Tettelin H."/>
            <person name="Glass J.I."/>
            <person name="Rusch D."/>
            <person name="Podicherti R."/>
            <person name="Tsui H.-C.T."/>
            <person name="Winkler M.E."/>
        </authorList>
    </citation>
    <scope>NUCLEOTIDE SEQUENCE</scope>
    <source>
        <strain evidence="7">O12_G3535</strain>
    </source>
</reference>
<dbReference type="InterPro" id="IPR050833">
    <property type="entry name" value="Poly_Biosynth_Transport"/>
</dbReference>
<evidence type="ECO:0000256" key="3">
    <source>
        <dbReference type="ARBA" id="ARBA00022692"/>
    </source>
</evidence>
<keyword evidence="2" id="KW-1003">Cell membrane</keyword>
<feature type="transmembrane region" description="Helical" evidence="6">
    <location>
        <begin position="42"/>
        <end position="61"/>
    </location>
</feature>
<keyword evidence="4 6" id="KW-1133">Transmembrane helix</keyword>
<evidence type="ECO:0000256" key="5">
    <source>
        <dbReference type="ARBA" id="ARBA00023136"/>
    </source>
</evidence>
<dbReference type="PANTHER" id="PTHR30250:SF26">
    <property type="entry name" value="PSMA PROTEIN"/>
    <property type="match status" value="1"/>
</dbReference>
<feature type="transmembrane region" description="Helical" evidence="6">
    <location>
        <begin position="280"/>
        <end position="300"/>
    </location>
</feature>
<feature type="transmembrane region" description="Helical" evidence="6">
    <location>
        <begin position="112"/>
        <end position="130"/>
    </location>
</feature>
<feature type="transmembrane region" description="Helical" evidence="6">
    <location>
        <begin position="202"/>
        <end position="220"/>
    </location>
</feature>
<feature type="transmembrane region" description="Helical" evidence="6">
    <location>
        <begin position="178"/>
        <end position="196"/>
    </location>
</feature>
<feature type="transmembrane region" description="Helical" evidence="6">
    <location>
        <begin position="390"/>
        <end position="409"/>
    </location>
</feature>
<evidence type="ECO:0000256" key="4">
    <source>
        <dbReference type="ARBA" id="ARBA00022989"/>
    </source>
</evidence>
<name>A0A2Z4BVJ2_9ENTR</name>
<evidence type="ECO:0000313" key="7">
    <source>
        <dbReference type="EMBL" id="AWU66635.1"/>
    </source>
</evidence>
<protein>
    <submittedName>
        <fullName evidence="7">Flippase</fullName>
    </submittedName>
</protein>
<gene>
    <name evidence="7" type="primary">wzx</name>
</gene>
<dbReference type="PANTHER" id="PTHR30250">
    <property type="entry name" value="PST FAMILY PREDICTED COLANIC ACID TRANSPORTER"/>
    <property type="match status" value="1"/>
</dbReference>
<dbReference type="EMBL" id="MH325892">
    <property type="protein sequence ID" value="AWU66635.1"/>
    <property type="molecule type" value="Genomic_DNA"/>
</dbReference>
<sequence>MLRVMFKNIQLIVGLINQSCNIIVPFVITFVSLKILPQEQGSLWLMFLSMVILVSLFDFGLSPTIIRNISYVIAGAQRLSKNDLGNINFGDSISFALLGRLISDIKSLYKKLTLLAVFFIAFCGGGYFFFVAPNDIFYETMVAWFIFSTGLLLSLYYLYYTPILSGFGEIQYANLANIYGRLSWLVFSLLCIPFGLTLINLSLSFLLSVIVARISCLFFYNRNQFARMVKKTEPEKNSTIPYISGSAIKLGLATAGNVVINRAPIIIAGIAFSLNTAGEFTLTMQIFLAIISVSNVYLAIKIPQLSQLVLKNQRNEIRSLIIKIIIYSAVFYFLGVTMFAFFSDLIIKLTGAKVGFLETKYIILLGFVFLFDLNHNICASILTAGNKIPFVVPVIISGMLIAILGWMLAVPLNMGVIGLIAAQGVVQLSYNNWRWPLMVYQDYIK</sequence>
<accession>A0A2Z4BVJ2</accession>
<keyword evidence="5 6" id="KW-0472">Membrane</keyword>
<feature type="transmembrane region" description="Helical" evidence="6">
    <location>
        <begin position="12"/>
        <end position="36"/>
    </location>
</feature>
<dbReference type="NCBIfam" id="NF041503">
    <property type="entry name" value="WZX_like"/>
    <property type="match status" value="1"/>
</dbReference>
<evidence type="ECO:0000256" key="1">
    <source>
        <dbReference type="ARBA" id="ARBA00004651"/>
    </source>
</evidence>
<keyword evidence="3 6" id="KW-0812">Transmembrane</keyword>
<feature type="transmembrane region" description="Helical" evidence="6">
    <location>
        <begin position="415"/>
        <end position="433"/>
    </location>
</feature>